<evidence type="ECO:0000313" key="2">
    <source>
        <dbReference type="Proteomes" id="UP001177080"/>
    </source>
</evidence>
<sequence length="675" mass="73947">MAGRARKIYALLSHGLWQQRQDIERLLDADIVAWPFVLPNRIDGFIGWGRRPSGLRAVRLAKRFGKEALSLEDGFLHGFAPGQGEPSQSYVIDRRGIYFDARHPNDLGSLLAQPQTDPEALERARRLMVLLRQERLSKYNNSPLLAPAAAGVPQDRPFVLLVDQVAGDASIAGAGASAERFQAMLEHAAACNPGKTLVVRTHPAAGERSLLRQAATALGLAIVVPERMNPWPLLEEADSVYTVSSQLGFEALMAGRPVHCFGSTYYSGRGLTTDHGEMGTAKPLASLEQVFHATFFEYARYLDLHTRQVCTAEHAVEQAIAVRNQRCRLERKIFTVGFSPWKRRAMTPFLKGMAGDPVHMRSMDAAVPAAQAAGGTVAVWGSDRLLPVSVPAIRLEDGFVRSKGLGVALTLPSSIAVDDEHVYYDARGVSRLETIIAQGEFDEPLRARARSLAGLLIQRGVSKYNLGTTADLPVVAEGRVKILVPGQVEKDASIRYGSPQVHSNAQLVTAVRRLYPDAFVVYKPHPDVVSGVRDGGEEPRDADSIVRSGDILHWIAWADRVETMTSLTGFEALLRGKAVGVHGMPFYAGWGLTDDRMAMPRRTRRIDLDMLVAASLILYPFYVHPLSGLPCRPEDLVEEISNGAMKKSGPLAMLFLGAAQQINRLAVLLRDSKLR</sequence>
<comment type="caution">
    <text evidence="1">The sequence shown here is derived from an EMBL/GenBank/DDBJ whole genome shotgun (WGS) entry which is preliminary data.</text>
</comment>
<gene>
    <name evidence="1" type="ORF">GB928_010795</name>
</gene>
<dbReference type="EMBL" id="WHSC02000005">
    <property type="protein sequence ID" value="MDO6121669.1"/>
    <property type="molecule type" value="Genomic_DNA"/>
</dbReference>
<evidence type="ECO:0000313" key="1">
    <source>
        <dbReference type="EMBL" id="MDO6121669.1"/>
    </source>
</evidence>
<dbReference type="InterPro" id="IPR007833">
    <property type="entry name" value="Capsule_polysaccharide_synth"/>
</dbReference>
<proteinExistence type="predicted"/>
<dbReference type="RefSeq" id="WP_244762215.1">
    <property type="nucleotide sequence ID" value="NZ_JALJCJ010000005.1"/>
</dbReference>
<accession>A0ABT8XE44</accession>
<dbReference type="CDD" id="cd16439">
    <property type="entry name" value="beta_Kdo_transferase_KpsC_2"/>
    <property type="match status" value="1"/>
</dbReference>
<reference evidence="1" key="1">
    <citation type="submission" date="2022-04" db="EMBL/GenBank/DDBJ databases">
        <title>Shinella lacus sp. nov., a novel member of the genus Shinella from water.</title>
        <authorList>
            <person name="Deng Y."/>
        </authorList>
    </citation>
    <scope>NUCLEOTIDE SEQUENCE</scope>
    <source>
        <strain evidence="1">JCM 31239</strain>
    </source>
</reference>
<organism evidence="1 2">
    <name type="scientific">Shinella curvata</name>
    <dbReference type="NCBI Taxonomy" id="1817964"/>
    <lineage>
        <taxon>Bacteria</taxon>
        <taxon>Pseudomonadati</taxon>
        <taxon>Pseudomonadota</taxon>
        <taxon>Alphaproteobacteria</taxon>
        <taxon>Hyphomicrobiales</taxon>
        <taxon>Rhizobiaceae</taxon>
        <taxon>Shinella</taxon>
    </lineage>
</organism>
<dbReference type="CDD" id="cd16440">
    <property type="entry name" value="beta_Kdo_transferase_KpsC_1"/>
    <property type="match status" value="1"/>
</dbReference>
<name>A0ABT8XE44_9HYPH</name>
<dbReference type="Proteomes" id="UP001177080">
    <property type="component" value="Unassembled WGS sequence"/>
</dbReference>
<dbReference type="Pfam" id="PF05159">
    <property type="entry name" value="Capsule_synth"/>
    <property type="match status" value="2"/>
</dbReference>
<protein>
    <submittedName>
        <fullName evidence="1">Capsular polysaccharide biosynthesis protein</fullName>
    </submittedName>
</protein>
<keyword evidence="2" id="KW-1185">Reference proteome</keyword>